<dbReference type="AlphaFoldDB" id="G3MHX7"/>
<dbReference type="SUPFAM" id="SSF54427">
    <property type="entry name" value="NTF2-like"/>
    <property type="match status" value="1"/>
</dbReference>
<dbReference type="FunFam" id="3.10.450.50:FF:000006">
    <property type="entry name" value="NTF2-related export protein 2 isoform 1"/>
    <property type="match status" value="1"/>
</dbReference>
<keyword evidence="2" id="KW-0813">Transport</keyword>
<evidence type="ECO:0000256" key="3">
    <source>
        <dbReference type="ARBA" id="ARBA00022927"/>
    </source>
</evidence>
<dbReference type="InterPro" id="IPR002075">
    <property type="entry name" value="NTF2_dom"/>
</dbReference>
<feature type="non-terminal residue" evidence="7">
    <location>
        <position position="1"/>
    </location>
</feature>
<dbReference type="Pfam" id="PF02136">
    <property type="entry name" value="NTF2"/>
    <property type="match status" value="1"/>
</dbReference>
<reference evidence="7" key="1">
    <citation type="journal article" date="2011" name="PLoS ONE">
        <title>A deep insight into the sialotranscriptome of the gulf coast tick, Amblyomma maculatum.</title>
        <authorList>
            <person name="Karim S."/>
            <person name="Singh P."/>
            <person name="Ribeiro J.M."/>
        </authorList>
    </citation>
    <scope>NUCLEOTIDE SEQUENCE</scope>
    <source>
        <tissue evidence="7">Salivary gland</tissue>
    </source>
</reference>
<protein>
    <recommendedName>
        <fullName evidence="5">NTF2-related export protein</fullName>
    </recommendedName>
</protein>
<dbReference type="GO" id="GO:0005634">
    <property type="term" value="C:nucleus"/>
    <property type="evidence" value="ECO:0007669"/>
    <property type="project" value="UniProtKB-SubCell"/>
</dbReference>
<keyword evidence="4" id="KW-0539">Nucleus</keyword>
<evidence type="ECO:0000259" key="6">
    <source>
        <dbReference type="PROSITE" id="PS50177"/>
    </source>
</evidence>
<dbReference type="InterPro" id="IPR032710">
    <property type="entry name" value="NTF2-like_dom_sf"/>
</dbReference>
<accession>G3MHX7</accession>
<dbReference type="InterPro" id="IPR018222">
    <property type="entry name" value="Nuclear_transport_factor_2_euk"/>
</dbReference>
<evidence type="ECO:0000256" key="5">
    <source>
        <dbReference type="ARBA" id="ARBA00070836"/>
    </source>
</evidence>
<dbReference type="GO" id="GO:0015031">
    <property type="term" value="P:protein transport"/>
    <property type="evidence" value="ECO:0007669"/>
    <property type="project" value="UniProtKB-KW"/>
</dbReference>
<dbReference type="EMBL" id="JO841478">
    <property type="protein sequence ID" value="AEO33095.1"/>
    <property type="molecule type" value="mRNA"/>
</dbReference>
<evidence type="ECO:0000256" key="2">
    <source>
        <dbReference type="ARBA" id="ARBA00022448"/>
    </source>
</evidence>
<dbReference type="InterPro" id="IPR045875">
    <property type="entry name" value="NTF2"/>
</dbReference>
<comment type="subcellular location">
    <subcellularLocation>
        <location evidence="1">Nucleus</location>
    </subcellularLocation>
</comment>
<name>G3MHX7_AMBMU</name>
<dbReference type="GO" id="GO:0006913">
    <property type="term" value="P:nucleocytoplasmic transport"/>
    <property type="evidence" value="ECO:0007669"/>
    <property type="project" value="InterPro"/>
</dbReference>
<evidence type="ECO:0000256" key="4">
    <source>
        <dbReference type="ARBA" id="ARBA00023242"/>
    </source>
</evidence>
<dbReference type="PANTHER" id="PTHR12612">
    <property type="entry name" value="NUCLEAR TRANSPORT FACTOR 2"/>
    <property type="match status" value="1"/>
</dbReference>
<feature type="domain" description="NTF2" evidence="6">
    <location>
        <begin position="79"/>
        <end position="194"/>
    </location>
</feature>
<proteinExistence type="evidence at transcript level"/>
<dbReference type="Gene3D" id="3.10.450.50">
    <property type="match status" value="1"/>
</dbReference>
<keyword evidence="3" id="KW-0653">Protein transport</keyword>
<evidence type="ECO:0000313" key="7">
    <source>
        <dbReference type="EMBL" id="AEO33095.1"/>
    </source>
</evidence>
<evidence type="ECO:0000256" key="1">
    <source>
        <dbReference type="ARBA" id="ARBA00004123"/>
    </source>
</evidence>
<sequence length="200" mass="22426">VAPRPVSRESAFLSSSRPAVVAVVALARTRAAHTHVLDTTGPQQKRHLTILRRTFSEMSSMKGMEARSQQQKDDEAAKAGEAFSKIFYETLDKRRHLLGNLFLDTANLVWNGNAYCSKDSISKFYASLPACETELVCADAQAFRDEFVNGQTTMHVVTAGQIKFSGKRWMPYTESFVLTAQDNVWKIVMDTFRFQEPAPV</sequence>
<organism evidence="7">
    <name type="scientific">Amblyomma maculatum</name>
    <name type="common">Gulf Coast tick</name>
    <dbReference type="NCBI Taxonomy" id="34609"/>
    <lineage>
        <taxon>Eukaryota</taxon>
        <taxon>Metazoa</taxon>
        <taxon>Ecdysozoa</taxon>
        <taxon>Arthropoda</taxon>
        <taxon>Chelicerata</taxon>
        <taxon>Arachnida</taxon>
        <taxon>Acari</taxon>
        <taxon>Parasitiformes</taxon>
        <taxon>Ixodida</taxon>
        <taxon>Ixodoidea</taxon>
        <taxon>Ixodidae</taxon>
        <taxon>Amblyomminae</taxon>
        <taxon>Amblyomma</taxon>
    </lineage>
</organism>
<dbReference type="PROSITE" id="PS50177">
    <property type="entry name" value="NTF2_DOMAIN"/>
    <property type="match status" value="1"/>
</dbReference>